<dbReference type="STRING" id="913774.A0A0C3CJ76"/>
<dbReference type="SUPFAM" id="SSF55729">
    <property type="entry name" value="Acyl-CoA N-acyltransferases (Nat)"/>
    <property type="match status" value="1"/>
</dbReference>
<evidence type="ECO:0000313" key="2">
    <source>
        <dbReference type="EMBL" id="KIM99088.1"/>
    </source>
</evidence>
<sequence>MSTIKIRSATSSDLPQVHEIAAQYVRQTRLTFLQNPVSQTMMNAKFRDITESRGLPYLVAIAKGEEGDQDVVVGYAYLSPYRGHMLSYGATVELTLFVHPDHQSRAIGTELLTAVLESAKAPGVLHRAREVIVGDDGVENIIWADGQGVRIRNILAVMAVDADGKENGEALRKWYIKRGFVERGRMEKFGFKKGRW</sequence>
<reference evidence="2 3" key="1">
    <citation type="submission" date="2014-04" db="EMBL/GenBank/DDBJ databases">
        <authorList>
            <consortium name="DOE Joint Genome Institute"/>
            <person name="Kuo A."/>
            <person name="Martino E."/>
            <person name="Perotto S."/>
            <person name="Kohler A."/>
            <person name="Nagy L.G."/>
            <person name="Floudas D."/>
            <person name="Copeland A."/>
            <person name="Barry K.W."/>
            <person name="Cichocki N."/>
            <person name="Veneault-Fourrey C."/>
            <person name="LaButti K."/>
            <person name="Lindquist E.A."/>
            <person name="Lipzen A."/>
            <person name="Lundell T."/>
            <person name="Morin E."/>
            <person name="Murat C."/>
            <person name="Sun H."/>
            <person name="Tunlid A."/>
            <person name="Henrissat B."/>
            <person name="Grigoriev I.V."/>
            <person name="Hibbett D.S."/>
            <person name="Martin F."/>
            <person name="Nordberg H.P."/>
            <person name="Cantor M.N."/>
            <person name="Hua S.X."/>
        </authorList>
    </citation>
    <scope>NUCLEOTIDE SEQUENCE [LARGE SCALE GENOMIC DNA]</scope>
    <source>
        <strain evidence="2 3">Zn</strain>
    </source>
</reference>
<dbReference type="Gene3D" id="3.40.630.30">
    <property type="match status" value="1"/>
</dbReference>
<gene>
    <name evidence="2" type="ORF">OIDMADRAFT_166714</name>
</gene>
<keyword evidence="3" id="KW-1185">Reference proteome</keyword>
<organism evidence="2 3">
    <name type="scientific">Oidiodendron maius (strain Zn)</name>
    <dbReference type="NCBI Taxonomy" id="913774"/>
    <lineage>
        <taxon>Eukaryota</taxon>
        <taxon>Fungi</taxon>
        <taxon>Dikarya</taxon>
        <taxon>Ascomycota</taxon>
        <taxon>Pezizomycotina</taxon>
        <taxon>Leotiomycetes</taxon>
        <taxon>Leotiomycetes incertae sedis</taxon>
        <taxon>Myxotrichaceae</taxon>
        <taxon>Oidiodendron</taxon>
    </lineage>
</organism>
<dbReference type="InterPro" id="IPR000182">
    <property type="entry name" value="GNAT_dom"/>
</dbReference>
<protein>
    <recommendedName>
        <fullName evidence="1">N-acetyltransferase domain-containing protein</fullName>
    </recommendedName>
</protein>
<dbReference type="Pfam" id="PF00583">
    <property type="entry name" value="Acetyltransf_1"/>
    <property type="match status" value="1"/>
</dbReference>
<dbReference type="EMBL" id="KN832879">
    <property type="protein sequence ID" value="KIM99088.1"/>
    <property type="molecule type" value="Genomic_DNA"/>
</dbReference>
<reference evidence="3" key="2">
    <citation type="submission" date="2015-01" db="EMBL/GenBank/DDBJ databases">
        <title>Evolutionary Origins and Diversification of the Mycorrhizal Mutualists.</title>
        <authorList>
            <consortium name="DOE Joint Genome Institute"/>
            <consortium name="Mycorrhizal Genomics Consortium"/>
            <person name="Kohler A."/>
            <person name="Kuo A."/>
            <person name="Nagy L.G."/>
            <person name="Floudas D."/>
            <person name="Copeland A."/>
            <person name="Barry K.W."/>
            <person name="Cichocki N."/>
            <person name="Veneault-Fourrey C."/>
            <person name="LaButti K."/>
            <person name="Lindquist E.A."/>
            <person name="Lipzen A."/>
            <person name="Lundell T."/>
            <person name="Morin E."/>
            <person name="Murat C."/>
            <person name="Riley R."/>
            <person name="Ohm R."/>
            <person name="Sun H."/>
            <person name="Tunlid A."/>
            <person name="Henrissat B."/>
            <person name="Grigoriev I.V."/>
            <person name="Hibbett D.S."/>
            <person name="Martin F."/>
        </authorList>
    </citation>
    <scope>NUCLEOTIDE SEQUENCE [LARGE SCALE GENOMIC DNA]</scope>
    <source>
        <strain evidence="3">Zn</strain>
    </source>
</reference>
<accession>A0A0C3CJ76</accession>
<dbReference type="HOGENOM" id="CLU_013985_4_1_1"/>
<dbReference type="InterPro" id="IPR016181">
    <property type="entry name" value="Acyl_CoA_acyltransferase"/>
</dbReference>
<dbReference type="InParanoid" id="A0A0C3CJ76"/>
<name>A0A0C3CJ76_OIDMZ</name>
<dbReference type="AlphaFoldDB" id="A0A0C3CJ76"/>
<dbReference type="CDD" id="cd04301">
    <property type="entry name" value="NAT_SF"/>
    <property type="match status" value="1"/>
</dbReference>
<dbReference type="PROSITE" id="PS51186">
    <property type="entry name" value="GNAT"/>
    <property type="match status" value="1"/>
</dbReference>
<dbReference type="OrthoDB" id="2129362at2759"/>
<evidence type="ECO:0000313" key="3">
    <source>
        <dbReference type="Proteomes" id="UP000054321"/>
    </source>
</evidence>
<dbReference type="GO" id="GO:0016747">
    <property type="term" value="F:acyltransferase activity, transferring groups other than amino-acyl groups"/>
    <property type="evidence" value="ECO:0007669"/>
    <property type="project" value="InterPro"/>
</dbReference>
<dbReference type="Proteomes" id="UP000054321">
    <property type="component" value="Unassembled WGS sequence"/>
</dbReference>
<proteinExistence type="predicted"/>
<evidence type="ECO:0000259" key="1">
    <source>
        <dbReference type="PROSITE" id="PS51186"/>
    </source>
</evidence>
<feature type="domain" description="N-acetyltransferase" evidence="1">
    <location>
        <begin position="4"/>
        <end position="196"/>
    </location>
</feature>